<protein>
    <submittedName>
        <fullName evidence="1">Uncharacterized protein</fullName>
    </submittedName>
</protein>
<keyword evidence="2" id="KW-1185">Reference proteome</keyword>
<name>A0AAN4Z4D1_9BILA</name>
<feature type="non-terminal residue" evidence="1">
    <location>
        <position position="88"/>
    </location>
</feature>
<comment type="caution">
    <text evidence="1">The sequence shown here is derived from an EMBL/GenBank/DDBJ whole genome shotgun (WGS) entry which is preliminary data.</text>
</comment>
<reference evidence="2" key="1">
    <citation type="submission" date="2022-10" db="EMBL/GenBank/DDBJ databases">
        <title>Genome assembly of Pristionchus species.</title>
        <authorList>
            <person name="Yoshida K."/>
            <person name="Sommer R.J."/>
        </authorList>
    </citation>
    <scope>NUCLEOTIDE SEQUENCE [LARGE SCALE GENOMIC DNA]</scope>
    <source>
        <strain evidence="2">RS5460</strain>
    </source>
</reference>
<dbReference type="AlphaFoldDB" id="A0AAN4Z4D1"/>
<sequence>ASLIKQSIEVLCQPDLSCVEIQQGEGVRAAEEPVLSTRPKIRAARPRRISMSPAYELCERGLYVCSFIDRKDFVEEEEDIDKFKDNIA</sequence>
<evidence type="ECO:0000313" key="2">
    <source>
        <dbReference type="Proteomes" id="UP001328107"/>
    </source>
</evidence>
<proteinExistence type="predicted"/>
<evidence type="ECO:0000313" key="1">
    <source>
        <dbReference type="EMBL" id="GMR33084.1"/>
    </source>
</evidence>
<dbReference type="Proteomes" id="UP001328107">
    <property type="component" value="Unassembled WGS sequence"/>
</dbReference>
<accession>A0AAN4Z4D1</accession>
<organism evidence="1 2">
    <name type="scientific">Pristionchus mayeri</name>
    <dbReference type="NCBI Taxonomy" id="1317129"/>
    <lineage>
        <taxon>Eukaryota</taxon>
        <taxon>Metazoa</taxon>
        <taxon>Ecdysozoa</taxon>
        <taxon>Nematoda</taxon>
        <taxon>Chromadorea</taxon>
        <taxon>Rhabditida</taxon>
        <taxon>Rhabditina</taxon>
        <taxon>Diplogasteromorpha</taxon>
        <taxon>Diplogasteroidea</taxon>
        <taxon>Neodiplogasteridae</taxon>
        <taxon>Pristionchus</taxon>
    </lineage>
</organism>
<dbReference type="EMBL" id="BTRK01000001">
    <property type="protein sequence ID" value="GMR33084.1"/>
    <property type="molecule type" value="Genomic_DNA"/>
</dbReference>
<gene>
    <name evidence="1" type="ORF">PMAYCL1PPCAC_03279</name>
</gene>
<feature type="non-terminal residue" evidence="1">
    <location>
        <position position="1"/>
    </location>
</feature>